<evidence type="ECO:0000256" key="6">
    <source>
        <dbReference type="ARBA" id="ARBA00023136"/>
    </source>
</evidence>
<dbReference type="GO" id="GO:0016020">
    <property type="term" value="C:membrane"/>
    <property type="evidence" value="ECO:0007669"/>
    <property type="project" value="UniProtKB-SubCell"/>
</dbReference>
<evidence type="ECO:0000256" key="5">
    <source>
        <dbReference type="ARBA" id="ARBA00022737"/>
    </source>
</evidence>
<dbReference type="SMART" id="SM00369">
    <property type="entry name" value="LRR_TYP"/>
    <property type="match status" value="4"/>
</dbReference>
<comment type="caution">
    <text evidence="9">The sequence shown here is derived from an EMBL/GenBank/DDBJ whole genome shotgun (WGS) entry which is preliminary data.</text>
</comment>
<dbReference type="EMBL" id="JACBKZ010000005">
    <property type="protein sequence ID" value="KAF5949969.1"/>
    <property type="molecule type" value="Genomic_DNA"/>
</dbReference>
<accession>A0A7J7HB44</accession>
<feature type="transmembrane region" description="Helical" evidence="8">
    <location>
        <begin position="385"/>
        <end position="404"/>
    </location>
</feature>
<gene>
    <name evidence="9" type="ORF">HYC85_011962</name>
</gene>
<dbReference type="InterPro" id="IPR001611">
    <property type="entry name" value="Leu-rich_rpt"/>
</dbReference>
<dbReference type="InterPro" id="IPR032675">
    <property type="entry name" value="LRR_dom_sf"/>
</dbReference>
<dbReference type="FunFam" id="3.80.10.10:FF:000041">
    <property type="entry name" value="LRR receptor-like serine/threonine-protein kinase ERECTA"/>
    <property type="match status" value="1"/>
</dbReference>
<sequence length="532" mass="60275">EILTRLPKATCPLSPKLPRLGNLGTIGEGYFVSTPARPIKDRPLLTMISSFENITRKVAAALPRNDGMMHARFVSPGNPYISTGLWLTLLGTSFSSPGLDGLKHIQDLYLDYSFIDKSFLYNVGVMFSQKVLTLRIVRLNGSLPDEGWSKLSNLQELDLSENGFNETLPSCFGYLTSIRLLDLSSNQFTENLAVSPLIILTTLEYLFLSYNHFEIPPSFVSFFNYSKLKVFSLSNCGSYKLDMKLPQFLFYQYDLRIVDLSNNILVGMFPIWLLKNNTRLEVLTLRKCCLIGLFLLPSCPNPYVSSIDIFDNHLEGPIPTNIGLIFPNLLNLNMSRNLFEGYIPTTLGDMHSLEILDLSTNNFSGQIPEHLPTSLGFLKLSNNNLYGQISLLFVNLTLLVYLYLDNNYFVQKIPNNMSFPRHLVSIGISNNLMSGKLPRWMRNMPYLIGITMFSINLEGPIPIELCKLDVLEFIDLSENKLEPHLFSLHRSPSPLLLKFVGHRHRLKSPSPPSQYEQFYGFDVVNGFAYSMV</sequence>
<dbReference type="Gene3D" id="3.80.10.10">
    <property type="entry name" value="Ribonuclease Inhibitor"/>
    <property type="match status" value="2"/>
</dbReference>
<keyword evidence="6 8" id="KW-0472">Membrane</keyword>
<comment type="similarity">
    <text evidence="2">Belongs to the RLP family.</text>
</comment>
<evidence type="ECO:0000256" key="1">
    <source>
        <dbReference type="ARBA" id="ARBA00004370"/>
    </source>
</evidence>
<keyword evidence="8" id="KW-1133">Transmembrane helix</keyword>
<dbReference type="Pfam" id="PF13855">
    <property type="entry name" value="LRR_8"/>
    <property type="match status" value="1"/>
</dbReference>
<protein>
    <submittedName>
        <fullName evidence="9">Uncharacterized protein</fullName>
    </submittedName>
</protein>
<proteinExistence type="inferred from homology"/>
<keyword evidence="4" id="KW-0732">Signal</keyword>
<name>A0A7J7HB44_CAMSI</name>
<dbReference type="Pfam" id="PF00560">
    <property type="entry name" value="LRR_1"/>
    <property type="match status" value="2"/>
</dbReference>
<evidence type="ECO:0000313" key="9">
    <source>
        <dbReference type="EMBL" id="KAF5949969.1"/>
    </source>
</evidence>
<dbReference type="PANTHER" id="PTHR48062:SF6">
    <property type="entry name" value="LEUCINE-RICH REPEAT RECEPTOR PROTEIN KINASE MSL1-LIKE ISOFORM X1"/>
    <property type="match status" value="1"/>
</dbReference>
<reference evidence="10" key="1">
    <citation type="journal article" date="2020" name="Nat. Commun.">
        <title>Genome assembly of wild tea tree DASZ reveals pedigree and selection history of tea varieties.</title>
        <authorList>
            <person name="Zhang W."/>
            <person name="Zhang Y."/>
            <person name="Qiu H."/>
            <person name="Guo Y."/>
            <person name="Wan H."/>
            <person name="Zhang X."/>
            <person name="Scossa F."/>
            <person name="Alseekh S."/>
            <person name="Zhang Q."/>
            <person name="Wang P."/>
            <person name="Xu L."/>
            <person name="Schmidt M.H."/>
            <person name="Jia X."/>
            <person name="Li D."/>
            <person name="Zhu A."/>
            <person name="Guo F."/>
            <person name="Chen W."/>
            <person name="Ni D."/>
            <person name="Usadel B."/>
            <person name="Fernie A.R."/>
            <person name="Wen W."/>
        </authorList>
    </citation>
    <scope>NUCLEOTIDE SEQUENCE [LARGE SCALE GENOMIC DNA]</scope>
    <source>
        <strain evidence="10">cv. G240</strain>
    </source>
</reference>
<dbReference type="InterPro" id="IPR003591">
    <property type="entry name" value="Leu-rich_rpt_typical-subtyp"/>
</dbReference>
<dbReference type="SUPFAM" id="SSF52058">
    <property type="entry name" value="L domain-like"/>
    <property type="match status" value="2"/>
</dbReference>
<evidence type="ECO:0000256" key="3">
    <source>
        <dbReference type="ARBA" id="ARBA00022614"/>
    </source>
</evidence>
<dbReference type="AlphaFoldDB" id="A0A7J7HB44"/>
<feature type="non-terminal residue" evidence="9">
    <location>
        <position position="1"/>
    </location>
</feature>
<dbReference type="InterPro" id="IPR051502">
    <property type="entry name" value="RLP_Defense_Trigger"/>
</dbReference>
<keyword evidence="7" id="KW-0325">Glycoprotein</keyword>
<reference evidence="9 10" key="2">
    <citation type="submission" date="2020-07" db="EMBL/GenBank/DDBJ databases">
        <title>Genome assembly of wild tea tree DASZ reveals pedigree and selection history of tea varieties.</title>
        <authorList>
            <person name="Zhang W."/>
        </authorList>
    </citation>
    <scope>NUCLEOTIDE SEQUENCE [LARGE SCALE GENOMIC DNA]</scope>
    <source>
        <strain evidence="10">cv. G240</strain>
        <tissue evidence="9">Leaf</tissue>
    </source>
</reference>
<keyword evidence="3" id="KW-0433">Leucine-rich repeat</keyword>
<keyword evidence="10" id="KW-1185">Reference proteome</keyword>
<evidence type="ECO:0000313" key="10">
    <source>
        <dbReference type="Proteomes" id="UP000593564"/>
    </source>
</evidence>
<dbReference type="GO" id="GO:0051707">
    <property type="term" value="P:response to other organism"/>
    <property type="evidence" value="ECO:0007669"/>
    <property type="project" value="UniProtKB-ARBA"/>
</dbReference>
<dbReference type="GO" id="GO:0006952">
    <property type="term" value="P:defense response"/>
    <property type="evidence" value="ECO:0007669"/>
    <property type="project" value="UniProtKB-ARBA"/>
</dbReference>
<comment type="subcellular location">
    <subcellularLocation>
        <location evidence="1">Membrane</location>
    </subcellularLocation>
</comment>
<keyword evidence="5" id="KW-0677">Repeat</keyword>
<organism evidence="9 10">
    <name type="scientific">Camellia sinensis</name>
    <name type="common">Tea plant</name>
    <name type="synonym">Thea sinensis</name>
    <dbReference type="NCBI Taxonomy" id="4442"/>
    <lineage>
        <taxon>Eukaryota</taxon>
        <taxon>Viridiplantae</taxon>
        <taxon>Streptophyta</taxon>
        <taxon>Embryophyta</taxon>
        <taxon>Tracheophyta</taxon>
        <taxon>Spermatophyta</taxon>
        <taxon>Magnoliopsida</taxon>
        <taxon>eudicotyledons</taxon>
        <taxon>Gunneridae</taxon>
        <taxon>Pentapetalae</taxon>
        <taxon>asterids</taxon>
        <taxon>Ericales</taxon>
        <taxon>Theaceae</taxon>
        <taxon>Camellia</taxon>
    </lineage>
</organism>
<dbReference type="Proteomes" id="UP000593564">
    <property type="component" value="Unassembled WGS sequence"/>
</dbReference>
<dbReference type="PANTHER" id="PTHR48062">
    <property type="entry name" value="RECEPTOR-LIKE PROTEIN 14"/>
    <property type="match status" value="1"/>
</dbReference>
<keyword evidence="8" id="KW-0812">Transmembrane</keyword>
<evidence type="ECO:0000256" key="2">
    <source>
        <dbReference type="ARBA" id="ARBA00009592"/>
    </source>
</evidence>
<evidence type="ECO:0000256" key="7">
    <source>
        <dbReference type="ARBA" id="ARBA00023180"/>
    </source>
</evidence>
<evidence type="ECO:0000256" key="8">
    <source>
        <dbReference type="SAM" id="Phobius"/>
    </source>
</evidence>
<evidence type="ECO:0000256" key="4">
    <source>
        <dbReference type="ARBA" id="ARBA00022729"/>
    </source>
</evidence>